<dbReference type="KEGG" id="tbk:HF295_01630"/>
<organism evidence="2 3">
    <name type="scientific">Hujiaoplasma nucleasis</name>
    <dbReference type="NCBI Taxonomy" id="2725268"/>
    <lineage>
        <taxon>Bacteria</taxon>
        <taxon>Bacillati</taxon>
        <taxon>Mycoplasmatota</taxon>
        <taxon>Mollicutes</taxon>
        <taxon>Candidatus Izemoplasmatales</taxon>
        <taxon>Hujiaoplasmataceae</taxon>
        <taxon>Hujiaoplasma</taxon>
    </lineage>
</organism>
<reference evidence="2 3" key="1">
    <citation type="submission" date="2020-04" db="EMBL/GenBank/DDBJ databases">
        <authorList>
            <person name="Zheng R.K."/>
            <person name="Sun C.M."/>
        </authorList>
    </citation>
    <scope>NUCLEOTIDE SEQUENCE [LARGE SCALE GENOMIC DNA]</scope>
    <source>
        <strain evidence="3">zrk29</strain>
    </source>
</reference>
<feature type="transmembrane region" description="Helical" evidence="1">
    <location>
        <begin position="31"/>
        <end position="51"/>
    </location>
</feature>
<dbReference type="RefSeq" id="WP_312032107.1">
    <property type="nucleotide sequence ID" value="NZ_CP051151.1"/>
</dbReference>
<sequence length="58" mass="6574">MIKNKVFALLLSLINLILVLILITYVIDNPLIEIILGVYAIIFASIVSFMIRNRRKGS</sequence>
<keyword evidence="1" id="KW-0812">Transmembrane</keyword>
<gene>
    <name evidence="2" type="ORF">HF295_01630</name>
</gene>
<keyword evidence="1" id="KW-0472">Membrane</keyword>
<dbReference type="Proteomes" id="UP000512167">
    <property type="component" value="Chromosome"/>
</dbReference>
<keyword evidence="3" id="KW-1185">Reference proteome</keyword>
<evidence type="ECO:0000313" key="2">
    <source>
        <dbReference type="EMBL" id="QLY39630.1"/>
    </source>
</evidence>
<evidence type="ECO:0000313" key="3">
    <source>
        <dbReference type="Proteomes" id="UP000512167"/>
    </source>
</evidence>
<feature type="transmembrane region" description="Helical" evidence="1">
    <location>
        <begin position="7"/>
        <end position="25"/>
    </location>
</feature>
<name>A0A7L6N050_9MOLU</name>
<evidence type="ECO:0000256" key="1">
    <source>
        <dbReference type="SAM" id="Phobius"/>
    </source>
</evidence>
<keyword evidence="1" id="KW-1133">Transmembrane helix</keyword>
<dbReference type="AlphaFoldDB" id="A0A7L6N050"/>
<protein>
    <submittedName>
        <fullName evidence="2">Uncharacterized protein</fullName>
    </submittedName>
</protein>
<accession>A0A7L6N050</accession>
<proteinExistence type="predicted"/>
<dbReference type="EMBL" id="CP051151">
    <property type="protein sequence ID" value="QLY39630.1"/>
    <property type="molecule type" value="Genomic_DNA"/>
</dbReference>